<protein>
    <recommendedName>
        <fullName evidence="9">Pyruvate formate-lyase-activating enzyme</fullName>
        <ecNumber evidence="9">1.97.1.4</ecNumber>
    </recommendedName>
</protein>
<dbReference type="NCBIfam" id="TIGR02493">
    <property type="entry name" value="PFLA"/>
    <property type="match status" value="1"/>
</dbReference>
<dbReference type="RefSeq" id="WP_156340811.1">
    <property type="nucleotide sequence ID" value="NZ_CACRSS010000016.1"/>
</dbReference>
<evidence type="ECO:0000256" key="6">
    <source>
        <dbReference type="ARBA" id="ARBA00023002"/>
    </source>
</evidence>
<dbReference type="CDD" id="cd01335">
    <property type="entry name" value="Radical_SAM"/>
    <property type="match status" value="1"/>
</dbReference>
<dbReference type="AlphaFoldDB" id="A0A6N2TY26"/>
<evidence type="ECO:0000259" key="10">
    <source>
        <dbReference type="PROSITE" id="PS51918"/>
    </source>
</evidence>
<comment type="catalytic activity">
    <reaction evidence="9">
        <text>glycyl-[formate C-acetyltransferase] + reduced [flavodoxin] + S-adenosyl-L-methionine = glycin-2-yl radical-[formate C-acetyltransferase] + semiquinone [flavodoxin] + 5'-deoxyadenosine + L-methionine + H(+)</text>
        <dbReference type="Rhea" id="RHEA:19225"/>
        <dbReference type="Rhea" id="RHEA-COMP:10622"/>
        <dbReference type="Rhea" id="RHEA-COMP:12190"/>
        <dbReference type="Rhea" id="RHEA-COMP:12191"/>
        <dbReference type="Rhea" id="RHEA-COMP:14480"/>
        <dbReference type="ChEBI" id="CHEBI:15378"/>
        <dbReference type="ChEBI" id="CHEBI:17319"/>
        <dbReference type="ChEBI" id="CHEBI:29947"/>
        <dbReference type="ChEBI" id="CHEBI:32722"/>
        <dbReference type="ChEBI" id="CHEBI:57618"/>
        <dbReference type="ChEBI" id="CHEBI:57844"/>
        <dbReference type="ChEBI" id="CHEBI:59789"/>
        <dbReference type="ChEBI" id="CHEBI:140311"/>
        <dbReference type="EC" id="1.97.1.4"/>
    </reaction>
</comment>
<gene>
    <name evidence="11" type="primary">pflA</name>
    <name evidence="11" type="ORF">AMLFYP55_00635</name>
</gene>
<dbReference type="GO" id="GO:0016829">
    <property type="term" value="F:lyase activity"/>
    <property type="evidence" value="ECO:0007669"/>
    <property type="project" value="UniProtKB-KW"/>
</dbReference>
<keyword evidence="6 9" id="KW-0560">Oxidoreductase</keyword>
<evidence type="ECO:0000313" key="11">
    <source>
        <dbReference type="EMBL" id="VYT10458.1"/>
    </source>
</evidence>
<evidence type="ECO:0000256" key="5">
    <source>
        <dbReference type="ARBA" id="ARBA00022723"/>
    </source>
</evidence>
<proteinExistence type="inferred from homology"/>
<evidence type="ECO:0000256" key="2">
    <source>
        <dbReference type="ARBA" id="ARBA00009777"/>
    </source>
</evidence>
<comment type="subcellular location">
    <subcellularLocation>
        <location evidence="9">Cytoplasm</location>
    </subcellularLocation>
</comment>
<keyword evidence="11" id="KW-0670">Pyruvate</keyword>
<dbReference type="InterPro" id="IPR058240">
    <property type="entry name" value="rSAM_sf"/>
</dbReference>
<evidence type="ECO:0000256" key="3">
    <source>
        <dbReference type="ARBA" id="ARBA00022485"/>
    </source>
</evidence>
<dbReference type="SFLD" id="SFLDS00029">
    <property type="entry name" value="Radical_SAM"/>
    <property type="match status" value="1"/>
</dbReference>
<comment type="function">
    <text evidence="9">Activation of pyruvate formate-lyase under anaerobic conditions by generation of an organic free radical, using S-adenosylmethionine and reduced flavodoxin as cosubstrates to produce 5'-deoxy-adenosine.</text>
</comment>
<dbReference type="Pfam" id="PF04055">
    <property type="entry name" value="Radical_SAM"/>
    <property type="match status" value="1"/>
</dbReference>
<dbReference type="PANTHER" id="PTHR30352:SF5">
    <property type="entry name" value="PYRUVATE FORMATE-LYASE 1-ACTIVATING ENZYME"/>
    <property type="match status" value="1"/>
</dbReference>
<keyword evidence="8 9" id="KW-0411">Iron-sulfur</keyword>
<keyword evidence="9" id="KW-0963">Cytoplasm</keyword>
<dbReference type="Gene3D" id="3.20.20.70">
    <property type="entry name" value="Aldolase class I"/>
    <property type="match status" value="1"/>
</dbReference>
<comment type="cofactor">
    <cofactor evidence="9">
        <name>[4Fe-4S] cluster</name>
        <dbReference type="ChEBI" id="CHEBI:49883"/>
    </cofactor>
    <text evidence="9">Binds 1 [4Fe-4S] cluster. The cluster is coordinated with 3 cysteines and an exchangeable S-adenosyl-L-methionine.</text>
</comment>
<dbReference type="SUPFAM" id="SSF102114">
    <property type="entry name" value="Radical SAM enzymes"/>
    <property type="match status" value="1"/>
</dbReference>
<dbReference type="SFLD" id="SFLDG01066">
    <property type="entry name" value="organic_radical-activating_enz"/>
    <property type="match status" value="1"/>
</dbReference>
<comment type="function">
    <text evidence="1">Activation of pyruvate formate-lyase 1 under anaerobic conditions by generation of an organic free radical, using S-adenosylmethionine and reduced flavodoxin as cosubstrates to produce 5'-deoxy-adenosine.</text>
</comment>
<dbReference type="GO" id="GO:0005737">
    <property type="term" value="C:cytoplasm"/>
    <property type="evidence" value="ECO:0007669"/>
    <property type="project" value="UniProtKB-SubCell"/>
</dbReference>
<dbReference type="GO" id="GO:0046872">
    <property type="term" value="F:metal ion binding"/>
    <property type="evidence" value="ECO:0007669"/>
    <property type="project" value="UniProtKB-UniRule"/>
</dbReference>
<keyword evidence="4 9" id="KW-0949">S-adenosyl-L-methionine</keyword>
<evidence type="ECO:0000256" key="1">
    <source>
        <dbReference type="ARBA" id="ARBA00002918"/>
    </source>
</evidence>
<name>A0A6N2TY26_9BACT</name>
<keyword evidence="7 9" id="KW-0408">Iron</keyword>
<evidence type="ECO:0000256" key="7">
    <source>
        <dbReference type="ARBA" id="ARBA00023004"/>
    </source>
</evidence>
<organism evidence="11">
    <name type="scientific">Akkermansia muciniphila</name>
    <dbReference type="NCBI Taxonomy" id="239935"/>
    <lineage>
        <taxon>Bacteria</taxon>
        <taxon>Pseudomonadati</taxon>
        <taxon>Verrucomicrobiota</taxon>
        <taxon>Verrucomicrobiia</taxon>
        <taxon>Verrucomicrobiales</taxon>
        <taxon>Akkermansiaceae</taxon>
        <taxon>Akkermansia</taxon>
    </lineage>
</organism>
<evidence type="ECO:0000256" key="4">
    <source>
        <dbReference type="ARBA" id="ARBA00022691"/>
    </source>
</evidence>
<evidence type="ECO:0000256" key="9">
    <source>
        <dbReference type="RuleBase" id="RU362053"/>
    </source>
</evidence>
<dbReference type="InterPro" id="IPR012839">
    <property type="entry name" value="Organic_radical_activase"/>
</dbReference>
<evidence type="ECO:0000256" key="8">
    <source>
        <dbReference type="ARBA" id="ARBA00023014"/>
    </source>
</evidence>
<comment type="similarity">
    <text evidence="2 9">Belongs to the organic radical-activating enzymes family.</text>
</comment>
<dbReference type="GO" id="GO:0051539">
    <property type="term" value="F:4 iron, 4 sulfur cluster binding"/>
    <property type="evidence" value="ECO:0007669"/>
    <property type="project" value="UniProtKB-UniRule"/>
</dbReference>
<sequence>MPQAFSQNPAPDGETAVTGLVHSVESCGTVDGPGIRFVLFLSGCSLRCRYCHNPDTSYVRRGRRRSAADVLEEIARYRDFLLAAGGGVTLSGGDPLFQPDFARTVLKGCKKLGLHTCLDTSGHLGANADEELLANTDLVLLDIKAWNPERYRALAGGELRPTLEFAERLAALRKPVWLRYVLVPGLTDNMEDITELSRHAARLGNVERVDVLPFHQMGRFKWDELKLDYTLKDVPEPSEELTEQVRNIFRQEENLKSSVH</sequence>
<dbReference type="InterPro" id="IPR013785">
    <property type="entry name" value="Aldolase_TIM"/>
</dbReference>
<dbReference type="EC" id="1.97.1.4" evidence="9"/>
<dbReference type="PIRSF" id="PIRSF000371">
    <property type="entry name" value="PFL_act_enz"/>
    <property type="match status" value="1"/>
</dbReference>
<reference evidence="11" key="1">
    <citation type="submission" date="2019-11" db="EMBL/GenBank/DDBJ databases">
        <authorList>
            <person name="Feng L."/>
        </authorList>
    </citation>
    <scope>NUCLEOTIDE SEQUENCE</scope>
    <source>
        <strain evidence="11">AMuciniphilaLFYP55</strain>
    </source>
</reference>
<dbReference type="PROSITE" id="PS01087">
    <property type="entry name" value="RADICAL_ACTIVATING"/>
    <property type="match status" value="1"/>
</dbReference>
<dbReference type="InterPro" id="IPR034457">
    <property type="entry name" value="Organic_radical-activating"/>
</dbReference>
<dbReference type="InterPro" id="IPR001989">
    <property type="entry name" value="Radical_activat_CS"/>
</dbReference>
<dbReference type="PANTHER" id="PTHR30352">
    <property type="entry name" value="PYRUVATE FORMATE-LYASE-ACTIVATING ENZYME"/>
    <property type="match status" value="1"/>
</dbReference>
<dbReference type="PROSITE" id="PS51918">
    <property type="entry name" value="RADICAL_SAM"/>
    <property type="match status" value="1"/>
</dbReference>
<dbReference type="EMBL" id="CACRSS010000016">
    <property type="protein sequence ID" value="VYT10458.1"/>
    <property type="molecule type" value="Genomic_DNA"/>
</dbReference>
<keyword evidence="5 9" id="KW-0479">Metal-binding</keyword>
<feature type="domain" description="Radical SAM core" evidence="10">
    <location>
        <begin position="30"/>
        <end position="252"/>
    </location>
</feature>
<dbReference type="GO" id="GO:0043365">
    <property type="term" value="F:[formate-C-acetyltransferase]-activating enzyme activity"/>
    <property type="evidence" value="ECO:0007669"/>
    <property type="project" value="UniProtKB-UniRule"/>
</dbReference>
<keyword evidence="11" id="KW-0456">Lyase</keyword>
<dbReference type="InterPro" id="IPR012838">
    <property type="entry name" value="PFL1_activating"/>
</dbReference>
<accession>A0A6N2TY26</accession>
<keyword evidence="3 9" id="KW-0004">4Fe-4S</keyword>
<dbReference type="InterPro" id="IPR007197">
    <property type="entry name" value="rSAM"/>
</dbReference>